<organism evidence="1">
    <name type="scientific">marine metagenome</name>
    <dbReference type="NCBI Taxonomy" id="408172"/>
    <lineage>
        <taxon>unclassified sequences</taxon>
        <taxon>metagenomes</taxon>
        <taxon>ecological metagenomes</taxon>
    </lineage>
</organism>
<protein>
    <submittedName>
        <fullName evidence="1">Uncharacterized protein</fullName>
    </submittedName>
</protein>
<reference evidence="1" key="1">
    <citation type="submission" date="2018-05" db="EMBL/GenBank/DDBJ databases">
        <authorList>
            <person name="Lanie J.A."/>
            <person name="Ng W.-L."/>
            <person name="Kazmierczak K.M."/>
            <person name="Andrzejewski T.M."/>
            <person name="Davidsen T.M."/>
            <person name="Wayne K.J."/>
            <person name="Tettelin H."/>
            <person name="Glass J.I."/>
            <person name="Rusch D."/>
            <person name="Podicherti R."/>
            <person name="Tsui H.-C.T."/>
            <person name="Winkler M.E."/>
        </authorList>
    </citation>
    <scope>NUCLEOTIDE SEQUENCE</scope>
</reference>
<sequence>MKSPLLIVLAMLTIVSGLANAQAADNYTVSRTEYDQPDFQGVWNFSTNTPLQRPERFGDREYLTPEEAIAIRTATLAATEAGLDSDTGVGTYNTFWFEMAGRGDNIRTSLVTYPANGRLPPPVEGAVAVGSRAGIDVSGSRPVRFMVGGIGMDGPEDRGLSERCIVGFNAGPPFLPSAYNNNVQIFQSRENVVIMTEMVHDARIVPLDHSAHVDDDIRLWSGDSRGYWDGDTLVVETKNFNDMTQSFGTFAAPPLGTAYDKFLTERFTRVDEFTINYEFTIEDSATFTDKITVQLPMAKVDGLLYEYACHEGNYGLLNTLRGARQEERDAAGL</sequence>
<proteinExistence type="predicted"/>
<accession>A0A381RVU9</accession>
<dbReference type="AlphaFoldDB" id="A0A381RVU9"/>
<gene>
    <name evidence="1" type="ORF">METZ01_LOCUS48063</name>
</gene>
<name>A0A381RVU9_9ZZZZ</name>
<dbReference type="EMBL" id="UINC01002304">
    <property type="protein sequence ID" value="SUZ95209.1"/>
    <property type="molecule type" value="Genomic_DNA"/>
</dbReference>
<evidence type="ECO:0000313" key="1">
    <source>
        <dbReference type="EMBL" id="SUZ95209.1"/>
    </source>
</evidence>